<comment type="caution">
    <text evidence="1">The sequence shown here is derived from an EMBL/GenBank/DDBJ whole genome shotgun (WGS) entry which is preliminary data.</text>
</comment>
<dbReference type="RefSeq" id="WP_009628927.1">
    <property type="nucleotide sequence ID" value="NZ_VBTY01000221.1"/>
</dbReference>
<reference evidence="1" key="1">
    <citation type="submission" date="2019-05" db="EMBL/GenBank/DDBJ databases">
        <title>Whole genome sequencing of Pseudanabaena catenata USMAC16.</title>
        <authorList>
            <person name="Khan Z."/>
            <person name="Omar W.M."/>
            <person name="Convey P."/>
            <person name="Merican F."/>
            <person name="Najimudin N."/>
        </authorList>
    </citation>
    <scope>NUCLEOTIDE SEQUENCE</scope>
    <source>
        <strain evidence="1">USMAC16</strain>
    </source>
</reference>
<dbReference type="Proteomes" id="UP001152872">
    <property type="component" value="Unassembled WGS sequence"/>
</dbReference>
<dbReference type="InterPro" id="IPR018721">
    <property type="entry name" value="DUF2252"/>
</dbReference>
<dbReference type="PANTHER" id="PTHR39441">
    <property type="entry name" value="DUF2252 DOMAIN-CONTAINING PROTEIN"/>
    <property type="match status" value="1"/>
</dbReference>
<evidence type="ECO:0000313" key="1">
    <source>
        <dbReference type="EMBL" id="MDG3496734.1"/>
    </source>
</evidence>
<accession>A0A9X4MIE3</accession>
<organism evidence="1 2">
    <name type="scientific">Pseudanabaena catenata USMAC16</name>
    <dbReference type="NCBI Taxonomy" id="1855837"/>
    <lineage>
        <taxon>Bacteria</taxon>
        <taxon>Bacillati</taxon>
        <taxon>Cyanobacteriota</taxon>
        <taxon>Cyanophyceae</taxon>
        <taxon>Pseudanabaenales</taxon>
        <taxon>Pseudanabaenaceae</taxon>
        <taxon>Pseudanabaena</taxon>
    </lineage>
</organism>
<dbReference type="EMBL" id="VBTY01000221">
    <property type="protein sequence ID" value="MDG3496734.1"/>
    <property type="molecule type" value="Genomic_DNA"/>
</dbReference>
<sequence length="404" mass="46459">MAKRNIRARIEKFNLSQPRDPKLLEAKYAAMRSETENPFVFFRATCHLFYEDLPITSWFKKAPLTWICGDLHIENFGNYKASNRRVYFDINDFDEAVLAPCTWEIARLLTSIFVATETFAIGQDLAEKLCQQILDSYSQTVAKGKAYWMGDDTAHQVIKDMLSRKTEVKRKELLEERTELSKDKQKRSIKIDNKKALAISDEQKQKVQGFMESFAAQQSNPQFFKLLDVAQRIAGKGSLGVERYVLLVEGKGSPDGNYLLDLKKSLPSSLAPYSIIWEQPKWANQADRIVSIQRRSQAITIAFLDTIVNGTESFVLRELQSTLSPTDHLKITKWDDNLDESKELMRALGEVVAWSHLRSSGRQGSAIADELINFASKSKWKTEMMEYAKTYSQQVHKDWQEFRL</sequence>
<dbReference type="Pfam" id="PF10009">
    <property type="entry name" value="DUF2252"/>
    <property type="match status" value="1"/>
</dbReference>
<name>A0A9X4MIE3_9CYAN</name>
<dbReference type="AlphaFoldDB" id="A0A9X4MIE3"/>
<evidence type="ECO:0000313" key="2">
    <source>
        <dbReference type="Proteomes" id="UP001152872"/>
    </source>
</evidence>
<proteinExistence type="predicted"/>
<gene>
    <name evidence="1" type="ORF">FEV09_19520</name>
</gene>
<dbReference type="PANTHER" id="PTHR39441:SF1">
    <property type="entry name" value="DUF2252 DOMAIN-CONTAINING PROTEIN"/>
    <property type="match status" value="1"/>
</dbReference>
<keyword evidence="2" id="KW-1185">Reference proteome</keyword>
<protein>
    <submittedName>
        <fullName evidence="1">DUF2252 family protein</fullName>
    </submittedName>
</protein>